<feature type="signal peptide" evidence="3">
    <location>
        <begin position="1"/>
        <end position="21"/>
    </location>
</feature>
<gene>
    <name evidence="4" type="ORF">NG895_28850</name>
</gene>
<accession>A0A9X2FGI2</accession>
<sequence length="255" mass="28483">MIRPTALIAAAALLPTLSAWGQISEPTASPYGPGGSHTTASYPVSPPNAPQFHSSTLQEGVLRGTASVIQAYYNGQISHAQARILLAEARAREIQLRVINTEAAQTRRRLIEAERQQQRQLKMENELLGQQLEAARVPVRYAEYRLSPEQLDRRSGEIYWPSAFDHASFSADTYVLEKLFLELAAAPPADTGYIATRIEEACERLANHLREVRSNLELDAQQYQHYFDCHRFVLGLKYEAKVCGLHGSMYSLASQ</sequence>
<protein>
    <recommendedName>
        <fullName evidence="6">LPP20 lipoprotein</fullName>
    </recommendedName>
</protein>
<feature type="coiled-coil region" evidence="1">
    <location>
        <begin position="96"/>
        <end position="131"/>
    </location>
</feature>
<dbReference type="EMBL" id="JAMXLR010000092">
    <property type="protein sequence ID" value="MCO6047933.1"/>
    <property type="molecule type" value="Genomic_DNA"/>
</dbReference>
<organism evidence="4 5">
    <name type="scientific">Aeoliella straminimaris</name>
    <dbReference type="NCBI Taxonomy" id="2954799"/>
    <lineage>
        <taxon>Bacteria</taxon>
        <taxon>Pseudomonadati</taxon>
        <taxon>Planctomycetota</taxon>
        <taxon>Planctomycetia</taxon>
        <taxon>Pirellulales</taxon>
        <taxon>Lacipirellulaceae</taxon>
        <taxon>Aeoliella</taxon>
    </lineage>
</organism>
<evidence type="ECO:0000256" key="3">
    <source>
        <dbReference type="SAM" id="SignalP"/>
    </source>
</evidence>
<keyword evidence="5" id="KW-1185">Reference proteome</keyword>
<dbReference type="RefSeq" id="WP_252856039.1">
    <property type="nucleotide sequence ID" value="NZ_JAMXLR010000092.1"/>
</dbReference>
<dbReference type="AlphaFoldDB" id="A0A9X2FGI2"/>
<dbReference type="Proteomes" id="UP001155241">
    <property type="component" value="Unassembled WGS sequence"/>
</dbReference>
<feature type="chain" id="PRO_5040986055" description="LPP20 lipoprotein" evidence="3">
    <location>
        <begin position="22"/>
        <end position="255"/>
    </location>
</feature>
<evidence type="ECO:0008006" key="6">
    <source>
        <dbReference type="Google" id="ProtNLM"/>
    </source>
</evidence>
<keyword evidence="3" id="KW-0732">Signal</keyword>
<evidence type="ECO:0000256" key="1">
    <source>
        <dbReference type="SAM" id="Coils"/>
    </source>
</evidence>
<evidence type="ECO:0000313" key="5">
    <source>
        <dbReference type="Proteomes" id="UP001155241"/>
    </source>
</evidence>
<feature type="region of interest" description="Disordered" evidence="2">
    <location>
        <begin position="28"/>
        <end position="54"/>
    </location>
</feature>
<proteinExistence type="predicted"/>
<evidence type="ECO:0000313" key="4">
    <source>
        <dbReference type="EMBL" id="MCO6047933.1"/>
    </source>
</evidence>
<reference evidence="4" key="1">
    <citation type="submission" date="2022-06" db="EMBL/GenBank/DDBJ databases">
        <title>Aeoliella straminimaris, a novel planctomycete from sediments.</title>
        <authorList>
            <person name="Vitorino I.R."/>
            <person name="Lage O.M."/>
        </authorList>
    </citation>
    <scope>NUCLEOTIDE SEQUENCE</scope>
    <source>
        <strain evidence="4">ICT_H6.2</strain>
    </source>
</reference>
<comment type="caution">
    <text evidence="4">The sequence shown here is derived from an EMBL/GenBank/DDBJ whole genome shotgun (WGS) entry which is preliminary data.</text>
</comment>
<name>A0A9X2FGI2_9BACT</name>
<keyword evidence="1" id="KW-0175">Coiled coil</keyword>
<evidence type="ECO:0000256" key="2">
    <source>
        <dbReference type="SAM" id="MobiDB-lite"/>
    </source>
</evidence>